<dbReference type="OrthoDB" id="384721at2"/>
<dbReference type="Proteomes" id="UP000195437">
    <property type="component" value="Chromosome"/>
</dbReference>
<dbReference type="GO" id="GO:0008081">
    <property type="term" value="F:phosphoric diester hydrolase activity"/>
    <property type="evidence" value="ECO:0007669"/>
    <property type="project" value="InterPro"/>
</dbReference>
<dbReference type="PROSITE" id="PS51704">
    <property type="entry name" value="GP_PDE"/>
    <property type="match status" value="1"/>
</dbReference>
<name>A0A1Y0IRE4_9BACL</name>
<evidence type="ECO:0000259" key="1">
    <source>
        <dbReference type="PROSITE" id="PS51704"/>
    </source>
</evidence>
<dbReference type="AlphaFoldDB" id="A0A1Y0IRE4"/>
<evidence type="ECO:0000313" key="2">
    <source>
        <dbReference type="EMBL" id="ARU61943.1"/>
    </source>
</evidence>
<dbReference type="InterPro" id="IPR030395">
    <property type="entry name" value="GP_PDE_dom"/>
</dbReference>
<dbReference type="InterPro" id="IPR017946">
    <property type="entry name" value="PLC-like_Pdiesterase_TIM-brl"/>
</dbReference>
<dbReference type="PANTHER" id="PTHR46211">
    <property type="entry name" value="GLYCEROPHOSPHORYL DIESTER PHOSPHODIESTERASE"/>
    <property type="match status" value="1"/>
</dbReference>
<dbReference type="Gene3D" id="3.20.20.190">
    <property type="entry name" value="Phosphatidylinositol (PI) phosphodiesterase"/>
    <property type="match status" value="1"/>
</dbReference>
<dbReference type="Pfam" id="PF03009">
    <property type="entry name" value="GDPD"/>
    <property type="match status" value="1"/>
</dbReference>
<dbReference type="SUPFAM" id="SSF51695">
    <property type="entry name" value="PLC-like phosphodiesterases"/>
    <property type="match status" value="1"/>
</dbReference>
<protein>
    <recommendedName>
        <fullName evidence="1">GP-PDE domain-containing protein</fullName>
    </recommendedName>
</protein>
<dbReference type="GO" id="GO:0006629">
    <property type="term" value="P:lipid metabolic process"/>
    <property type="evidence" value="ECO:0007669"/>
    <property type="project" value="InterPro"/>
</dbReference>
<dbReference type="EMBL" id="CP021434">
    <property type="protein sequence ID" value="ARU61943.1"/>
    <property type="molecule type" value="Genomic_DNA"/>
</dbReference>
<dbReference type="RefSeq" id="WP_087457312.1">
    <property type="nucleotide sequence ID" value="NZ_CP021434.1"/>
</dbReference>
<feature type="domain" description="GP-PDE" evidence="1">
    <location>
        <begin position="8"/>
        <end position="242"/>
    </location>
</feature>
<dbReference type="CDD" id="cd08563">
    <property type="entry name" value="GDPD_TtGDE_like"/>
    <property type="match status" value="1"/>
</dbReference>
<dbReference type="KEGG" id="tum:CBW65_13565"/>
<organism evidence="2 3">
    <name type="scientific">Tumebacillus avium</name>
    <dbReference type="NCBI Taxonomy" id="1903704"/>
    <lineage>
        <taxon>Bacteria</taxon>
        <taxon>Bacillati</taxon>
        <taxon>Bacillota</taxon>
        <taxon>Bacilli</taxon>
        <taxon>Bacillales</taxon>
        <taxon>Alicyclobacillaceae</taxon>
        <taxon>Tumebacillus</taxon>
    </lineage>
</organism>
<proteinExistence type="predicted"/>
<accession>A0A1Y0IRE4</accession>
<sequence length="247" mass="27555">MPKQKQVSLNLAHRGASGHAPENTLAAFRLARQMGADGFEFDVQVTKDGVPVVIHDEALVRTTGASGYVFDYTFEEIRRLDAGSWYGEQFRGEKIPSLEEVFAEFGDLVLNVELKNSYYAMPQLEEKTIGLIRKYKLEQQVIVSSFHHMSMQELHRLAPDLKTGLLYDCVLVDAVAYAKRLGASALHPFFGTVKPDLVAEAHAAGLMVNVWTVNDEMHMRLCAQAGVDAIITNYPDRLRTVLNSVLD</sequence>
<dbReference type="PANTHER" id="PTHR46211:SF1">
    <property type="entry name" value="GLYCEROPHOSPHODIESTER PHOSPHODIESTERASE, CYTOPLASMIC"/>
    <property type="match status" value="1"/>
</dbReference>
<gene>
    <name evidence="2" type="ORF">CBW65_13565</name>
</gene>
<keyword evidence="3" id="KW-1185">Reference proteome</keyword>
<reference evidence="3" key="1">
    <citation type="submission" date="2017-05" db="EMBL/GenBank/DDBJ databases">
        <authorList>
            <person name="Sung H."/>
        </authorList>
    </citation>
    <scope>NUCLEOTIDE SEQUENCE [LARGE SCALE GENOMIC DNA]</scope>
    <source>
        <strain evidence="3">AR23208</strain>
    </source>
</reference>
<evidence type="ECO:0000313" key="3">
    <source>
        <dbReference type="Proteomes" id="UP000195437"/>
    </source>
</evidence>